<evidence type="ECO:0000313" key="3">
    <source>
        <dbReference type="Proteomes" id="UP000028713"/>
    </source>
</evidence>
<accession>A0A085Z1L6</accession>
<feature type="transmembrane region" description="Helical" evidence="1">
    <location>
        <begin position="6"/>
        <end position="24"/>
    </location>
</feature>
<dbReference type="RefSeq" id="WP_034677533.1">
    <property type="nucleotide sequence ID" value="NZ_FPAP01000006.1"/>
</dbReference>
<dbReference type="OrthoDB" id="1274606at2"/>
<dbReference type="STRING" id="236814.IX39_12850"/>
<dbReference type="EMBL" id="JPRP01000002">
    <property type="protein sequence ID" value="KFE98329.1"/>
    <property type="molecule type" value="Genomic_DNA"/>
</dbReference>
<evidence type="ECO:0000313" key="2">
    <source>
        <dbReference type="EMBL" id="KFE98329.1"/>
    </source>
</evidence>
<keyword evidence="3" id="KW-1185">Reference proteome</keyword>
<dbReference type="eggNOG" id="ENOG50311PC">
    <property type="taxonomic scope" value="Bacteria"/>
</dbReference>
<proteinExistence type="predicted"/>
<protein>
    <submittedName>
        <fullName evidence="2">Uncharacterized protein</fullName>
    </submittedName>
</protein>
<keyword evidence="1" id="KW-0472">Membrane</keyword>
<gene>
    <name evidence="2" type="ORF">IX39_12850</name>
</gene>
<organism evidence="2 3">
    <name type="scientific">Chryseobacterium formosense</name>
    <dbReference type="NCBI Taxonomy" id="236814"/>
    <lineage>
        <taxon>Bacteria</taxon>
        <taxon>Pseudomonadati</taxon>
        <taxon>Bacteroidota</taxon>
        <taxon>Flavobacteriia</taxon>
        <taxon>Flavobacteriales</taxon>
        <taxon>Weeksellaceae</taxon>
        <taxon>Chryseobacterium group</taxon>
        <taxon>Chryseobacterium</taxon>
    </lineage>
</organism>
<keyword evidence="1" id="KW-1133">Transmembrane helix</keyword>
<evidence type="ECO:0000256" key="1">
    <source>
        <dbReference type="SAM" id="Phobius"/>
    </source>
</evidence>
<name>A0A085Z1L6_9FLAO</name>
<dbReference type="AlphaFoldDB" id="A0A085Z1L6"/>
<comment type="caution">
    <text evidence="2">The sequence shown here is derived from an EMBL/GenBank/DDBJ whole genome shotgun (WGS) entry which is preliminary data.</text>
</comment>
<sequence>MKALKITLTILFFLVFGIVMLFIFTNDFERKIKILDCEGVYYSKVLKKPDFYYLNNAVVDVGNCLCEKYMTKKDTVYEKEILKLFLTHRPIMTPDHIANAKVIKVDSICKYRSDIFIKMYDM</sequence>
<reference evidence="2 3" key="1">
    <citation type="submission" date="2014-07" db="EMBL/GenBank/DDBJ databases">
        <title>Genome of Chryseobacterium formosense LMG 24722.</title>
        <authorList>
            <person name="Pipes S.E."/>
            <person name="Stropko S.J."/>
            <person name="Newman J.D."/>
        </authorList>
    </citation>
    <scope>NUCLEOTIDE SEQUENCE [LARGE SCALE GENOMIC DNA]</scope>
    <source>
        <strain evidence="2 3">LMG 24722</strain>
    </source>
</reference>
<dbReference type="Proteomes" id="UP000028713">
    <property type="component" value="Unassembled WGS sequence"/>
</dbReference>
<keyword evidence="1" id="KW-0812">Transmembrane</keyword>